<feature type="transmembrane region" description="Helical" evidence="7">
    <location>
        <begin position="189"/>
        <end position="215"/>
    </location>
</feature>
<feature type="transmembrane region" description="Helical" evidence="7">
    <location>
        <begin position="143"/>
        <end position="163"/>
    </location>
</feature>
<name>A0A7M7G7C3_NASVI</name>
<feature type="transmembrane region" description="Helical" evidence="7">
    <location>
        <begin position="117"/>
        <end position="137"/>
    </location>
</feature>
<dbReference type="GO" id="GO:0005886">
    <property type="term" value="C:plasma membrane"/>
    <property type="evidence" value="ECO:0007669"/>
    <property type="project" value="UniProtKB-SubCell"/>
</dbReference>
<organism evidence="8 9">
    <name type="scientific">Nasonia vitripennis</name>
    <name type="common">Parasitic wasp</name>
    <dbReference type="NCBI Taxonomy" id="7425"/>
    <lineage>
        <taxon>Eukaryota</taxon>
        <taxon>Metazoa</taxon>
        <taxon>Ecdysozoa</taxon>
        <taxon>Arthropoda</taxon>
        <taxon>Hexapoda</taxon>
        <taxon>Insecta</taxon>
        <taxon>Pterygota</taxon>
        <taxon>Neoptera</taxon>
        <taxon>Endopterygota</taxon>
        <taxon>Hymenoptera</taxon>
        <taxon>Apocrita</taxon>
        <taxon>Proctotrupomorpha</taxon>
        <taxon>Chalcidoidea</taxon>
        <taxon>Pteromalidae</taxon>
        <taxon>Pteromalinae</taxon>
        <taxon>Nasonia</taxon>
    </lineage>
</organism>
<feature type="transmembrane region" description="Helical" evidence="7">
    <location>
        <begin position="310"/>
        <end position="332"/>
    </location>
</feature>
<dbReference type="EnsemblMetazoa" id="XM_001605976">
    <property type="protein sequence ID" value="XP_001606026"/>
    <property type="gene ID" value="LOC100122419"/>
</dbReference>
<keyword evidence="9" id="KW-1185">Reference proteome</keyword>
<feature type="transmembrane region" description="Helical" evidence="7">
    <location>
        <begin position="352"/>
        <end position="371"/>
    </location>
</feature>
<evidence type="ECO:0000256" key="6">
    <source>
        <dbReference type="ARBA" id="ARBA00023180"/>
    </source>
</evidence>
<dbReference type="Proteomes" id="UP000002358">
    <property type="component" value="Chromosome 2"/>
</dbReference>
<evidence type="ECO:0000256" key="4">
    <source>
        <dbReference type="ARBA" id="ARBA00022989"/>
    </source>
</evidence>
<gene>
    <name evidence="8" type="primary">100122419</name>
</gene>
<comment type="function">
    <text evidence="7">Choline transporter.</text>
</comment>
<feature type="transmembrane region" description="Helical" evidence="7">
    <location>
        <begin position="440"/>
        <end position="462"/>
    </location>
</feature>
<dbReference type="InParanoid" id="A0A7M7G7C3"/>
<protein>
    <recommendedName>
        <fullName evidence="7">Choline transporter-like protein</fullName>
    </recommendedName>
</protein>
<feature type="transmembrane region" description="Helical" evidence="7">
    <location>
        <begin position="392"/>
        <end position="420"/>
    </location>
</feature>
<evidence type="ECO:0000256" key="3">
    <source>
        <dbReference type="ARBA" id="ARBA00022692"/>
    </source>
</evidence>
<sequence length="491" mass="55098">MKSVDVDMTEGDHYVANMEYQLLWKTRDEKIKRSATDAAFLIIFGLLTVLWIGIGIHGFTNGDGIPTEVTIQVEKWMIQNKIMEALSYSKGACFGFIWFAALLIALFFIMVRWVTKFTIFATLVVDGLGCLFVSYSFLMTRVFLIFMLSLTKWLILGVTIYALKKVGTKTVCKVLQDACKTMICFPSSLLIVLLELAIQVGVVAFTIGATVYLLFIRISTVRVEDESDEYSYLRRFGIETYRQEVVVNPPTYVRILLLVLIGTSLWITQFVGTFRSMLLHGMFSHWYRATDKKNISSTVGLRCLATTSRYHMGTVAFSCTIFAIIPMIGALFNSANGLAKLIRKRPSSLCALWFALVQSLSNASIMCISYGTSLCQSTKDGLQLVMRNPLKYIAVHAISYWVIFYGLVTILLIATGASYLYFVNQIIVDPNNFEQIQSFIFAPLIVVIISSSILAAMLIVILKNAVEAVTICFFEESNLTKTGLEDADHEM</sequence>
<evidence type="ECO:0000313" key="9">
    <source>
        <dbReference type="Proteomes" id="UP000002358"/>
    </source>
</evidence>
<feature type="transmembrane region" description="Helical" evidence="7">
    <location>
        <begin position="88"/>
        <end position="110"/>
    </location>
</feature>
<dbReference type="InterPro" id="IPR007603">
    <property type="entry name" value="Choline_transptr-like"/>
</dbReference>
<evidence type="ECO:0000256" key="7">
    <source>
        <dbReference type="RuleBase" id="RU368066"/>
    </source>
</evidence>
<dbReference type="PANTHER" id="PTHR12385:SF14">
    <property type="entry name" value="CHOLINE TRANSPORTER-LIKE 2"/>
    <property type="match status" value="1"/>
</dbReference>
<dbReference type="PANTHER" id="PTHR12385">
    <property type="entry name" value="CHOLINE TRANSPORTER-LIKE (SLC FAMILY 44)"/>
    <property type="match status" value="1"/>
</dbReference>
<dbReference type="GO" id="GO:0022857">
    <property type="term" value="F:transmembrane transporter activity"/>
    <property type="evidence" value="ECO:0007669"/>
    <property type="project" value="UniProtKB-UniRule"/>
</dbReference>
<evidence type="ECO:0000256" key="5">
    <source>
        <dbReference type="ARBA" id="ARBA00023136"/>
    </source>
</evidence>
<dbReference type="Pfam" id="PF04515">
    <property type="entry name" value="Choline_transpo"/>
    <property type="match status" value="1"/>
</dbReference>
<keyword evidence="6" id="KW-0325">Glycoprotein</keyword>
<keyword evidence="4 7" id="KW-1133">Transmembrane helix</keyword>
<keyword evidence="3 7" id="KW-0812">Transmembrane</keyword>
<accession>A0A7M7G7C3</accession>
<reference evidence="8" key="1">
    <citation type="submission" date="2021-01" db="UniProtKB">
        <authorList>
            <consortium name="EnsemblMetazoa"/>
        </authorList>
    </citation>
    <scope>IDENTIFICATION</scope>
</reference>
<comment type="similarity">
    <text evidence="2 7">Belongs to the CTL (choline transporter-like) family.</text>
</comment>
<dbReference type="AlphaFoldDB" id="A0A7M7G7C3"/>
<feature type="transmembrane region" description="Helical" evidence="7">
    <location>
        <begin position="38"/>
        <end position="59"/>
    </location>
</feature>
<feature type="transmembrane region" description="Helical" evidence="7">
    <location>
        <begin position="252"/>
        <end position="274"/>
    </location>
</feature>
<evidence type="ECO:0000256" key="1">
    <source>
        <dbReference type="ARBA" id="ARBA00004141"/>
    </source>
</evidence>
<evidence type="ECO:0000313" key="8">
    <source>
        <dbReference type="EnsemblMetazoa" id="XP_001606026"/>
    </source>
</evidence>
<keyword evidence="5 7" id="KW-0472">Membrane</keyword>
<dbReference type="OrthoDB" id="7700446at2759"/>
<proteinExistence type="inferred from homology"/>
<dbReference type="KEGG" id="nvi:100122419"/>
<comment type="subcellular location">
    <subcellularLocation>
        <location evidence="7">Cell membrane</location>
        <topology evidence="7">Multi-pass membrane protein</topology>
    </subcellularLocation>
    <subcellularLocation>
        <location evidence="1">Membrane</location>
        <topology evidence="1">Multi-pass membrane protein</topology>
    </subcellularLocation>
</comment>
<evidence type="ECO:0000256" key="2">
    <source>
        <dbReference type="ARBA" id="ARBA00007168"/>
    </source>
</evidence>